<dbReference type="PANTHER" id="PTHR30055">
    <property type="entry name" value="HTH-TYPE TRANSCRIPTIONAL REGULATOR RUTR"/>
    <property type="match status" value="1"/>
</dbReference>
<gene>
    <name evidence="4" type="ORF">C0Q92_00865</name>
</gene>
<dbReference type="SUPFAM" id="SSF48498">
    <property type="entry name" value="Tetracyclin repressor-like, C-terminal domain"/>
    <property type="match status" value="1"/>
</dbReference>
<dbReference type="GO" id="GO:0045892">
    <property type="term" value="P:negative regulation of DNA-templated transcription"/>
    <property type="evidence" value="ECO:0007669"/>
    <property type="project" value="InterPro"/>
</dbReference>
<sequence>MSIIAGQGDAARSLALLWGEGEAGGERTAPGPKPALSVAAVVAAAVEVADEGGVAALSMRAVADRLGRSSMALYTYVPGKAELVDLMYDRAHAELPGAYPQDDGWRAAATAWAADLRALYLRHPWLLQVSYARPVLGPCEQRVMEALAGVLFATGLPASTLRAAAAALFDLVRGGARTRAEARLAAAATGVADTEWWAERAARLGEVAPDFAERFPLSVRLSAGEAGAGGAPASWEERMDATHAAGLALLLDGLEAAAGGRPGGVSPR</sequence>
<dbReference type="RefSeq" id="WP_061403747.1">
    <property type="nucleotide sequence ID" value="NZ_CP014485.1"/>
</dbReference>
<evidence type="ECO:0000313" key="4">
    <source>
        <dbReference type="EMBL" id="RZE30409.1"/>
    </source>
</evidence>
<dbReference type="InterPro" id="IPR009057">
    <property type="entry name" value="Homeodomain-like_sf"/>
</dbReference>
<protein>
    <submittedName>
        <fullName evidence="4">TetR family transcriptional regulator</fullName>
    </submittedName>
</protein>
<evidence type="ECO:0000256" key="2">
    <source>
        <dbReference type="ARBA" id="ARBA00023125"/>
    </source>
</evidence>
<dbReference type="Gene3D" id="1.10.10.60">
    <property type="entry name" value="Homeodomain-like"/>
    <property type="match status" value="1"/>
</dbReference>
<dbReference type="PANTHER" id="PTHR30055:SF151">
    <property type="entry name" value="TRANSCRIPTIONAL REGULATORY PROTEIN"/>
    <property type="match status" value="1"/>
</dbReference>
<comment type="caution">
    <text evidence="4">The sequence shown here is derived from an EMBL/GenBank/DDBJ whole genome shotgun (WGS) entry which is preliminary data.</text>
</comment>
<accession>A0A140G496</accession>
<dbReference type="PROSITE" id="PS50977">
    <property type="entry name" value="HTH_TETR_2"/>
    <property type="match status" value="1"/>
</dbReference>
<dbReference type="GO" id="GO:0003700">
    <property type="term" value="F:DNA-binding transcription factor activity"/>
    <property type="evidence" value="ECO:0007669"/>
    <property type="project" value="TreeGrafter"/>
</dbReference>
<dbReference type="EMBL" id="PKLL01000001">
    <property type="protein sequence ID" value="RZE30409.1"/>
    <property type="molecule type" value="Genomic_DNA"/>
</dbReference>
<dbReference type="InterPro" id="IPR001647">
    <property type="entry name" value="HTH_TetR"/>
</dbReference>
<dbReference type="Proteomes" id="UP000292693">
    <property type="component" value="Unassembled WGS sequence"/>
</dbReference>
<keyword evidence="2" id="KW-0238">DNA-binding</keyword>
<dbReference type="Pfam" id="PF02909">
    <property type="entry name" value="TetR_C_1"/>
    <property type="match status" value="1"/>
</dbReference>
<evidence type="ECO:0000313" key="5">
    <source>
        <dbReference type="Proteomes" id="UP000292693"/>
    </source>
</evidence>
<keyword evidence="1" id="KW-0805">Transcription regulation</keyword>
<dbReference type="GO" id="GO:0000976">
    <property type="term" value="F:transcription cis-regulatory region binding"/>
    <property type="evidence" value="ECO:0007669"/>
    <property type="project" value="TreeGrafter"/>
</dbReference>
<dbReference type="InterPro" id="IPR050109">
    <property type="entry name" value="HTH-type_TetR-like_transc_reg"/>
</dbReference>
<reference evidence="4 5" key="1">
    <citation type="submission" date="2017-12" db="EMBL/GenBank/DDBJ databases">
        <title>Population genomics insights into the ecological differentiation and adaptive evolution in streptomycetes.</title>
        <authorList>
            <person name="Li Y."/>
            <person name="Huang Y."/>
        </authorList>
    </citation>
    <scope>NUCLEOTIDE SEQUENCE [LARGE SCALE GENOMIC DNA]</scope>
    <source>
        <strain evidence="4 5">NBRC 100770</strain>
    </source>
</reference>
<keyword evidence="3" id="KW-0804">Transcription</keyword>
<evidence type="ECO:0000256" key="1">
    <source>
        <dbReference type="ARBA" id="ARBA00023015"/>
    </source>
</evidence>
<dbReference type="AlphaFoldDB" id="A0A140G496"/>
<proteinExistence type="predicted"/>
<dbReference type="InterPro" id="IPR036271">
    <property type="entry name" value="Tet_transcr_reg_TetR-rel_C_sf"/>
</dbReference>
<evidence type="ECO:0000256" key="3">
    <source>
        <dbReference type="ARBA" id="ARBA00023163"/>
    </source>
</evidence>
<name>A0A140G496_9ACTN</name>
<dbReference type="SUPFAM" id="SSF46689">
    <property type="entry name" value="Homeodomain-like"/>
    <property type="match status" value="1"/>
</dbReference>
<organism evidence="4 5">
    <name type="scientific">Streptomyces albidoflavus</name>
    <dbReference type="NCBI Taxonomy" id="1886"/>
    <lineage>
        <taxon>Bacteria</taxon>
        <taxon>Bacillati</taxon>
        <taxon>Actinomycetota</taxon>
        <taxon>Actinomycetes</taxon>
        <taxon>Kitasatosporales</taxon>
        <taxon>Streptomycetaceae</taxon>
        <taxon>Streptomyces</taxon>
        <taxon>Streptomyces albidoflavus group</taxon>
    </lineage>
</organism>
<dbReference type="Pfam" id="PF00440">
    <property type="entry name" value="TetR_N"/>
    <property type="match status" value="1"/>
</dbReference>
<dbReference type="InterPro" id="IPR004111">
    <property type="entry name" value="Repressor_TetR_C"/>
</dbReference>
<dbReference type="Gene3D" id="1.10.357.10">
    <property type="entry name" value="Tetracycline Repressor, domain 2"/>
    <property type="match status" value="1"/>
</dbReference>